<organism evidence="1">
    <name type="scientific">virus sp. ctEfN2</name>
    <dbReference type="NCBI Taxonomy" id="2825810"/>
    <lineage>
        <taxon>Viruses</taxon>
    </lineage>
</organism>
<accession>A0A8S5RNA8</accession>
<name>A0A8S5RNA8_9VIRU</name>
<sequence length="37" mass="4036">MTTERNGVIITLYSCAGVLRNRVFILPGCVKLCGFCS</sequence>
<proteinExistence type="predicted"/>
<reference evidence="1" key="1">
    <citation type="journal article" date="2021" name="Proc. Natl. Acad. Sci. U.S.A.">
        <title>A Catalog of Tens of Thousands of Viruses from Human Metagenomes Reveals Hidden Associations with Chronic Diseases.</title>
        <authorList>
            <person name="Tisza M.J."/>
            <person name="Buck C.B."/>
        </authorList>
    </citation>
    <scope>NUCLEOTIDE SEQUENCE</scope>
    <source>
        <strain evidence="1">CtEfN2</strain>
    </source>
</reference>
<dbReference type="EMBL" id="BK059123">
    <property type="protein sequence ID" value="DAE32500.1"/>
    <property type="molecule type" value="Genomic_DNA"/>
</dbReference>
<protein>
    <submittedName>
        <fullName evidence="1">4Fe-4S single cluster domain protein</fullName>
    </submittedName>
</protein>
<evidence type="ECO:0000313" key="1">
    <source>
        <dbReference type="EMBL" id="DAE32500.1"/>
    </source>
</evidence>